<dbReference type="AlphaFoldDB" id="A0A3B7MHE9"/>
<dbReference type="RefSeq" id="WP_119048417.1">
    <property type="nucleotide sequence ID" value="NZ_CP032157.1"/>
</dbReference>
<gene>
    <name evidence="3" type="ORF">D3H65_00680</name>
</gene>
<evidence type="ECO:0000313" key="3">
    <source>
        <dbReference type="EMBL" id="AXY72579.1"/>
    </source>
</evidence>
<evidence type="ECO:0000259" key="2">
    <source>
        <dbReference type="PROSITE" id="PS51857"/>
    </source>
</evidence>
<dbReference type="EMBL" id="CP032157">
    <property type="protein sequence ID" value="AXY72579.1"/>
    <property type="molecule type" value="Genomic_DNA"/>
</dbReference>
<name>A0A3B7MHE9_9BACT</name>
<evidence type="ECO:0000313" key="4">
    <source>
        <dbReference type="Proteomes" id="UP000263900"/>
    </source>
</evidence>
<dbReference type="PROSITE" id="PS51857">
    <property type="entry name" value="CSD_2"/>
    <property type="match status" value="1"/>
</dbReference>
<dbReference type="Proteomes" id="UP000263900">
    <property type="component" value="Chromosome"/>
</dbReference>
<keyword evidence="4" id="KW-1185">Reference proteome</keyword>
<dbReference type="SUPFAM" id="SSF50249">
    <property type="entry name" value="Nucleic acid-binding proteins"/>
    <property type="match status" value="1"/>
</dbReference>
<dbReference type="CDD" id="cd04458">
    <property type="entry name" value="CSP_CDS"/>
    <property type="match status" value="1"/>
</dbReference>
<evidence type="ECO:0000256" key="1">
    <source>
        <dbReference type="SAM" id="MobiDB-lite"/>
    </source>
</evidence>
<accession>A0A3B7MHE9</accession>
<organism evidence="3 4">
    <name type="scientific">Paraflavitalea soli</name>
    <dbReference type="NCBI Taxonomy" id="2315862"/>
    <lineage>
        <taxon>Bacteria</taxon>
        <taxon>Pseudomonadati</taxon>
        <taxon>Bacteroidota</taxon>
        <taxon>Chitinophagia</taxon>
        <taxon>Chitinophagales</taxon>
        <taxon>Chitinophagaceae</taxon>
        <taxon>Paraflavitalea</taxon>
    </lineage>
</organism>
<feature type="region of interest" description="Disordered" evidence="1">
    <location>
        <begin position="1"/>
        <end position="41"/>
    </location>
</feature>
<dbReference type="GO" id="GO:0003676">
    <property type="term" value="F:nucleic acid binding"/>
    <property type="evidence" value="ECO:0007669"/>
    <property type="project" value="InterPro"/>
</dbReference>
<dbReference type="SMART" id="SM00357">
    <property type="entry name" value="CSP"/>
    <property type="match status" value="1"/>
</dbReference>
<dbReference type="InterPro" id="IPR002059">
    <property type="entry name" value="CSP_DNA-bd"/>
</dbReference>
<dbReference type="OrthoDB" id="1493235at2"/>
<sequence>MARSQETFNKREREKQRIKKAQEKQEKMKERKENKEKGTSLEDMMAYLDENGNLTTTPPNPGQIRKTFRQEEIQISVPKQEDRPAEEARTGVVAFFNDHKGFGFINDAQTGERIFVHVNNLSGPIKEHDKVTFEVERSPKGFVAVNVVLIK</sequence>
<dbReference type="KEGG" id="pseg:D3H65_00680"/>
<dbReference type="Pfam" id="PF00313">
    <property type="entry name" value="CSD"/>
    <property type="match status" value="1"/>
</dbReference>
<dbReference type="GO" id="GO:0005829">
    <property type="term" value="C:cytosol"/>
    <property type="evidence" value="ECO:0007669"/>
    <property type="project" value="UniProtKB-ARBA"/>
</dbReference>
<proteinExistence type="predicted"/>
<dbReference type="InterPro" id="IPR012340">
    <property type="entry name" value="NA-bd_OB-fold"/>
</dbReference>
<reference evidence="3 4" key="1">
    <citation type="submission" date="2018-09" db="EMBL/GenBank/DDBJ databases">
        <title>Genome sequencing of strain 6GH32-13.</title>
        <authorList>
            <person name="Weon H.-Y."/>
            <person name="Heo J."/>
            <person name="Kwon S.-W."/>
        </authorList>
    </citation>
    <scope>NUCLEOTIDE SEQUENCE [LARGE SCALE GENOMIC DNA]</scope>
    <source>
        <strain evidence="3 4">5GH32-13</strain>
    </source>
</reference>
<dbReference type="Gene3D" id="2.40.50.140">
    <property type="entry name" value="Nucleic acid-binding proteins"/>
    <property type="match status" value="1"/>
</dbReference>
<feature type="compositionally biased region" description="Basic and acidic residues" evidence="1">
    <location>
        <begin position="8"/>
        <end position="40"/>
    </location>
</feature>
<feature type="domain" description="CSD" evidence="2">
    <location>
        <begin position="88"/>
        <end position="149"/>
    </location>
</feature>
<dbReference type="InterPro" id="IPR011129">
    <property type="entry name" value="CSD"/>
</dbReference>
<protein>
    <submittedName>
        <fullName evidence="3">Cold shock domain-containing protein</fullName>
    </submittedName>
</protein>